<dbReference type="PIRSF" id="PIRSF000185">
    <property type="entry name" value="Glu_DH"/>
    <property type="match status" value="1"/>
</dbReference>
<evidence type="ECO:0000259" key="11">
    <source>
        <dbReference type="SMART" id="SM00839"/>
    </source>
</evidence>
<dbReference type="PRINTS" id="PR00082">
    <property type="entry name" value="GLFDHDRGNASE"/>
</dbReference>
<dbReference type="GO" id="GO:0004354">
    <property type="term" value="F:glutamate dehydrogenase (NADP+) activity"/>
    <property type="evidence" value="ECO:0007669"/>
    <property type="project" value="UniProtKB-EC"/>
</dbReference>
<evidence type="ECO:0000256" key="7">
    <source>
        <dbReference type="PIRSR" id="PIRSR000185-1"/>
    </source>
</evidence>
<dbReference type="AlphaFoldDB" id="A0A3A2Z555"/>
<dbReference type="InterPro" id="IPR033524">
    <property type="entry name" value="Glu/Leu/Phe/Val_DH_AS"/>
</dbReference>
<dbReference type="SUPFAM" id="SSF53223">
    <property type="entry name" value="Aminoacid dehydrogenase-like, N-terminal domain"/>
    <property type="match status" value="1"/>
</dbReference>
<evidence type="ECO:0000256" key="5">
    <source>
        <dbReference type="ARBA" id="ARBA00048584"/>
    </source>
</evidence>
<dbReference type="EMBL" id="MVGC01000701">
    <property type="protein sequence ID" value="RJE17820.1"/>
    <property type="molecule type" value="Genomic_DNA"/>
</dbReference>
<dbReference type="FunFam" id="1.10.285.10:FF:000001">
    <property type="entry name" value="Glutamate dehydrogenase"/>
    <property type="match status" value="1"/>
</dbReference>
<dbReference type="FunFam" id="3.40.50.10860:FF:000002">
    <property type="entry name" value="Glutamate dehydrogenase"/>
    <property type="match status" value="1"/>
</dbReference>
<dbReference type="InterPro" id="IPR046346">
    <property type="entry name" value="Aminoacid_DH-like_N_sf"/>
</dbReference>
<comment type="subunit">
    <text evidence="2">Homohexamer.</text>
</comment>
<dbReference type="FunFam" id="3.40.50.720:FF:000030">
    <property type="entry name" value="Glutamate dehydrogenase"/>
    <property type="match status" value="1"/>
</dbReference>
<keyword evidence="8" id="KW-0547">Nucleotide-binding</keyword>
<evidence type="ECO:0000313" key="13">
    <source>
        <dbReference type="Proteomes" id="UP000266188"/>
    </source>
</evidence>
<feature type="binding site" evidence="8">
    <location>
        <position position="244"/>
    </location>
    <ligand>
        <name>NAD(+)</name>
        <dbReference type="ChEBI" id="CHEBI:57540"/>
    </ligand>
</feature>
<name>A0A3A2Z555_9EURO</name>
<dbReference type="InterPro" id="IPR006097">
    <property type="entry name" value="Glu/Leu/Phe/Val/Trp_DH_dimer"/>
</dbReference>
<dbReference type="OrthoDB" id="6718861at2759"/>
<dbReference type="Gene3D" id="3.40.50.720">
    <property type="entry name" value="NAD(P)-binding Rossmann-like Domain"/>
    <property type="match status" value="1"/>
</dbReference>
<evidence type="ECO:0000256" key="2">
    <source>
        <dbReference type="ARBA" id="ARBA00011643"/>
    </source>
</evidence>
<dbReference type="GO" id="GO:0006537">
    <property type="term" value="P:glutamate biosynthetic process"/>
    <property type="evidence" value="ECO:0007669"/>
    <property type="project" value="TreeGrafter"/>
</dbReference>
<feature type="binding site" evidence="8">
    <location>
        <position position="397"/>
    </location>
    <ligand>
        <name>substrate</name>
    </ligand>
</feature>
<evidence type="ECO:0000256" key="10">
    <source>
        <dbReference type="RuleBase" id="RU004417"/>
    </source>
</evidence>
<keyword evidence="3" id="KW-0521">NADP</keyword>
<dbReference type="InterPro" id="IPR036291">
    <property type="entry name" value="NAD(P)-bd_dom_sf"/>
</dbReference>
<feature type="domain" description="Glutamate/phenylalanine/leucine/valine/L-tryptophan dehydrogenase C-terminal" evidence="11">
    <location>
        <begin position="203"/>
        <end position="468"/>
    </location>
</feature>
<dbReference type="InterPro" id="IPR006095">
    <property type="entry name" value="Glu/Leu/Phe/Val/Trp_DH"/>
</dbReference>
<evidence type="ECO:0000256" key="4">
    <source>
        <dbReference type="ARBA" id="ARBA00023002"/>
    </source>
</evidence>
<comment type="caution">
    <text evidence="12">The sequence shown here is derived from an EMBL/GenBank/DDBJ whole genome shotgun (WGS) entry which is preliminary data.</text>
</comment>
<comment type="catalytic activity">
    <reaction evidence="5">
        <text>L-glutamate + NADP(+) + H2O = 2-oxoglutarate + NH4(+) + NADPH + H(+)</text>
        <dbReference type="Rhea" id="RHEA:11612"/>
        <dbReference type="ChEBI" id="CHEBI:15377"/>
        <dbReference type="ChEBI" id="CHEBI:15378"/>
        <dbReference type="ChEBI" id="CHEBI:16810"/>
        <dbReference type="ChEBI" id="CHEBI:28938"/>
        <dbReference type="ChEBI" id="CHEBI:29985"/>
        <dbReference type="ChEBI" id="CHEBI:57783"/>
        <dbReference type="ChEBI" id="CHEBI:58349"/>
        <dbReference type="EC" id="1.4.1.4"/>
    </reaction>
</comment>
<feature type="active site" description="Proton donor" evidence="7">
    <location>
        <position position="127"/>
    </location>
</feature>
<dbReference type="Pfam" id="PF00208">
    <property type="entry name" value="ELFV_dehydrog"/>
    <property type="match status" value="1"/>
</dbReference>
<gene>
    <name evidence="12" type="ORF">PHISCL_09844</name>
</gene>
<keyword evidence="13" id="KW-1185">Reference proteome</keyword>
<dbReference type="STRING" id="2070753.A0A3A2Z555"/>
<keyword evidence="8" id="KW-0520">NAD</keyword>
<dbReference type="Gene3D" id="3.40.50.10860">
    <property type="entry name" value="Leucine Dehydrogenase, chain A, domain 1"/>
    <property type="match status" value="1"/>
</dbReference>
<dbReference type="PROSITE" id="PS00074">
    <property type="entry name" value="GLFV_DEHYDROGENASE"/>
    <property type="match status" value="1"/>
</dbReference>
<reference evidence="13" key="1">
    <citation type="submission" date="2017-02" db="EMBL/GenBank/DDBJ databases">
        <authorList>
            <person name="Tafer H."/>
            <person name="Lopandic K."/>
        </authorList>
    </citation>
    <scope>NUCLEOTIDE SEQUENCE [LARGE SCALE GENOMIC DNA]</scope>
    <source>
        <strain evidence="13">CBS 366.77</strain>
    </source>
</reference>
<dbReference type="FunFam" id="1.10.285.10:FF:000003">
    <property type="entry name" value="Glutamate dehydrogenase"/>
    <property type="match status" value="1"/>
</dbReference>
<dbReference type="Pfam" id="PF02812">
    <property type="entry name" value="ELFV_dehydrog_N"/>
    <property type="match status" value="1"/>
</dbReference>
<sequence length="471" mass="50762">MKPEFATSPTSFVLNHSQNEPEFQQAYQELASTLENSSLFQKNPEYRKALAVVAVPERVVQFRVVWEDDEGQVQINQGYRVQFNSALGPYKGGLRFHPSVNLSILKFLGFEQIFKNALTGLNMGGGKGGSDFDPKGKSNNEIRRFCVSFMTELCKHIGADTDVPAGDIGVTGLEVGYLFGQYKRIRNSWEGVLTGKGNSWGGSLIRPEATGYGVVYYVEHMIKHVTNGQESFAGKRVAISGSGNVAQYEALKIIELGGSVVSLSDSQGSLVVNGKGSFTPEEVNTIAKLKAERKQLSSIVNTEAFSQKFNYIEGARPWLHVGQVDVALPSATQNEVSGEEAQALIAAGCKYIAEGSNMGCTQAAIDVFEAHREANKGAAACWYAPGKAANAGGVAVSGLEMAQNSARITWTSAEVDARLKGIMEDCFQNGITTAMEYVTPAEGVLPSLVAGSNIAGFRKVVAAMKDHGDWW</sequence>
<evidence type="ECO:0000256" key="6">
    <source>
        <dbReference type="PIRNR" id="PIRNR000185"/>
    </source>
</evidence>
<dbReference type="NCBIfam" id="NF006929">
    <property type="entry name" value="PRK09414.1"/>
    <property type="match status" value="1"/>
</dbReference>
<dbReference type="InterPro" id="IPR050724">
    <property type="entry name" value="Glu_Leu_Phe_Val_DH"/>
</dbReference>
<feature type="binding site" evidence="8">
    <location>
        <position position="91"/>
    </location>
    <ligand>
        <name>substrate</name>
    </ligand>
</feature>
<dbReference type="SMART" id="SM00839">
    <property type="entry name" value="ELFV_dehydrog"/>
    <property type="match status" value="1"/>
</dbReference>
<accession>A0A3A2Z555</accession>
<feature type="binding site" evidence="8">
    <location>
        <position position="210"/>
    </location>
    <ligand>
        <name>NAD(+)</name>
        <dbReference type="ChEBI" id="CHEBI:57540"/>
    </ligand>
</feature>
<proteinExistence type="inferred from homology"/>
<evidence type="ECO:0000313" key="12">
    <source>
        <dbReference type="EMBL" id="RJE17820.1"/>
    </source>
</evidence>
<protein>
    <recommendedName>
        <fullName evidence="6">Glutamate dehydrogenase</fullName>
    </recommendedName>
</protein>
<dbReference type="PANTHER" id="PTHR43571">
    <property type="entry name" value="NADP-SPECIFIC GLUTAMATE DEHYDROGENASE 1-RELATED"/>
    <property type="match status" value="1"/>
</dbReference>
<dbReference type="Proteomes" id="UP000266188">
    <property type="component" value="Unassembled WGS sequence"/>
</dbReference>
<dbReference type="PANTHER" id="PTHR43571:SF1">
    <property type="entry name" value="NADP-SPECIFIC GLUTAMATE DEHYDROGENASE 1-RELATED"/>
    <property type="match status" value="1"/>
</dbReference>
<dbReference type="InterPro" id="IPR006096">
    <property type="entry name" value="Glu/Leu/Phe/Val/Trp_DH_C"/>
</dbReference>
<dbReference type="SUPFAM" id="SSF51735">
    <property type="entry name" value="NAD(P)-binding Rossmann-fold domains"/>
    <property type="match status" value="1"/>
</dbReference>
<dbReference type="GO" id="GO:0005829">
    <property type="term" value="C:cytosol"/>
    <property type="evidence" value="ECO:0007669"/>
    <property type="project" value="TreeGrafter"/>
</dbReference>
<organism evidence="12 13">
    <name type="scientific">Aspergillus sclerotialis</name>
    <dbReference type="NCBI Taxonomy" id="2070753"/>
    <lineage>
        <taxon>Eukaryota</taxon>
        <taxon>Fungi</taxon>
        <taxon>Dikarya</taxon>
        <taxon>Ascomycota</taxon>
        <taxon>Pezizomycotina</taxon>
        <taxon>Eurotiomycetes</taxon>
        <taxon>Eurotiomycetidae</taxon>
        <taxon>Eurotiales</taxon>
        <taxon>Aspergillaceae</taxon>
        <taxon>Aspergillus</taxon>
        <taxon>Aspergillus subgen. Polypaecilum</taxon>
    </lineage>
</organism>
<evidence type="ECO:0000256" key="9">
    <source>
        <dbReference type="PIRSR" id="PIRSR000185-3"/>
    </source>
</evidence>
<evidence type="ECO:0000256" key="8">
    <source>
        <dbReference type="PIRSR" id="PIRSR000185-2"/>
    </source>
</evidence>
<feature type="binding site" evidence="8">
    <location>
        <position position="115"/>
    </location>
    <ligand>
        <name>substrate</name>
    </ligand>
</feature>
<keyword evidence="4 6" id="KW-0560">Oxidoreductase</keyword>
<comment type="similarity">
    <text evidence="1 6 10">Belongs to the Glu/Leu/Phe/Val dehydrogenases family.</text>
</comment>
<feature type="binding site" evidence="8">
    <location>
        <position position="166"/>
    </location>
    <ligand>
        <name>substrate</name>
    </ligand>
</feature>
<dbReference type="Gene3D" id="1.10.285.10">
    <property type="entry name" value="Glutamate Dehydrogenase, chain A, domain 3"/>
    <property type="match status" value="2"/>
</dbReference>
<dbReference type="GO" id="GO:0000166">
    <property type="term" value="F:nucleotide binding"/>
    <property type="evidence" value="ECO:0007669"/>
    <property type="project" value="UniProtKB-KW"/>
</dbReference>
<evidence type="ECO:0000256" key="3">
    <source>
        <dbReference type="ARBA" id="ARBA00022857"/>
    </source>
</evidence>
<dbReference type="InterPro" id="IPR014362">
    <property type="entry name" value="Glu_DH"/>
</dbReference>
<evidence type="ECO:0000256" key="1">
    <source>
        <dbReference type="ARBA" id="ARBA00006382"/>
    </source>
</evidence>
<feature type="binding site" evidence="8">
    <location>
        <position position="112"/>
    </location>
    <ligand>
        <name>substrate</name>
    </ligand>
</feature>
<feature type="site" description="Important for catalysis" evidence="9">
    <location>
        <position position="167"/>
    </location>
</feature>